<proteinExistence type="predicted"/>
<evidence type="ECO:0000313" key="2">
    <source>
        <dbReference type="Proteomes" id="UP001066276"/>
    </source>
</evidence>
<comment type="caution">
    <text evidence="1">The sequence shown here is derived from an EMBL/GenBank/DDBJ whole genome shotgun (WGS) entry which is preliminary data.</text>
</comment>
<name>A0AAV7VCH0_PLEWA</name>
<reference evidence="1" key="1">
    <citation type="journal article" date="2022" name="bioRxiv">
        <title>Sequencing and chromosome-scale assembly of the giantPleurodeles waltlgenome.</title>
        <authorList>
            <person name="Brown T."/>
            <person name="Elewa A."/>
            <person name="Iarovenko S."/>
            <person name="Subramanian E."/>
            <person name="Araus A.J."/>
            <person name="Petzold A."/>
            <person name="Susuki M."/>
            <person name="Suzuki K.-i.T."/>
            <person name="Hayashi T."/>
            <person name="Toyoda A."/>
            <person name="Oliveira C."/>
            <person name="Osipova E."/>
            <person name="Leigh N.D."/>
            <person name="Simon A."/>
            <person name="Yun M.H."/>
        </authorList>
    </citation>
    <scope>NUCLEOTIDE SEQUENCE</scope>
    <source>
        <strain evidence="1">20211129_DDA</strain>
        <tissue evidence="1">Liver</tissue>
    </source>
</reference>
<protein>
    <submittedName>
        <fullName evidence="1">Uncharacterized protein</fullName>
    </submittedName>
</protein>
<keyword evidence="2" id="KW-1185">Reference proteome</keyword>
<dbReference type="EMBL" id="JANPWB010000003">
    <property type="protein sequence ID" value="KAJ1198462.1"/>
    <property type="molecule type" value="Genomic_DNA"/>
</dbReference>
<accession>A0AAV7VCH0</accession>
<dbReference type="AlphaFoldDB" id="A0AAV7VCH0"/>
<organism evidence="1 2">
    <name type="scientific">Pleurodeles waltl</name>
    <name type="common">Iberian ribbed newt</name>
    <dbReference type="NCBI Taxonomy" id="8319"/>
    <lineage>
        <taxon>Eukaryota</taxon>
        <taxon>Metazoa</taxon>
        <taxon>Chordata</taxon>
        <taxon>Craniata</taxon>
        <taxon>Vertebrata</taxon>
        <taxon>Euteleostomi</taxon>
        <taxon>Amphibia</taxon>
        <taxon>Batrachia</taxon>
        <taxon>Caudata</taxon>
        <taxon>Salamandroidea</taxon>
        <taxon>Salamandridae</taxon>
        <taxon>Pleurodelinae</taxon>
        <taxon>Pleurodeles</taxon>
    </lineage>
</organism>
<sequence length="105" mass="12153">MQLSDYQYKIVYVPEKDNVVADFLSRMQNELEECDYDKWNELQLALIHDRGEADVKGNVWNKEYEADQTLSDVKVGCVVARQELLAAFLDSRLRIQVRNKGGEAI</sequence>
<dbReference type="Proteomes" id="UP001066276">
    <property type="component" value="Chromosome 2_1"/>
</dbReference>
<evidence type="ECO:0000313" key="1">
    <source>
        <dbReference type="EMBL" id="KAJ1198462.1"/>
    </source>
</evidence>
<gene>
    <name evidence="1" type="ORF">NDU88_002303</name>
</gene>